<evidence type="ECO:0000313" key="2">
    <source>
        <dbReference type="Proteomes" id="UP000597459"/>
    </source>
</evidence>
<comment type="caution">
    <text evidence="1">The sequence shown here is derived from an EMBL/GenBank/DDBJ whole genome shotgun (WGS) entry which is preliminary data.</text>
</comment>
<dbReference type="AlphaFoldDB" id="A0A967B8G3"/>
<dbReference type="RefSeq" id="WP_166318205.1">
    <property type="nucleotide sequence ID" value="NZ_WOTH01000045.1"/>
</dbReference>
<dbReference type="EMBL" id="WOTH01000045">
    <property type="protein sequence ID" value="NHO55064.1"/>
    <property type="molecule type" value="Genomic_DNA"/>
</dbReference>
<protein>
    <submittedName>
        <fullName evidence="1">Uncharacterized protein</fullName>
    </submittedName>
</protein>
<keyword evidence="2" id="KW-1185">Reference proteome</keyword>
<dbReference type="Proteomes" id="UP000597459">
    <property type="component" value="Unassembled WGS sequence"/>
</dbReference>
<sequence>MSDVMLSPQVDFGSNVIPFRMGFLARHREYLARWLEAGLRMGLCATEICIDEDAPATCNEVIVVWVRENASPAYLIRPDGARWLVIDALRDTTLSREASLEMALDFIRPALPMQGKVVAA</sequence>
<reference evidence="1" key="1">
    <citation type="submission" date="2019-11" db="EMBL/GenBank/DDBJ databases">
        <title>Description of new Acetobacter species.</title>
        <authorList>
            <person name="Cleenwerck I."/>
            <person name="Sombolestani A.S."/>
        </authorList>
    </citation>
    <scope>NUCLEOTIDE SEQUENCE</scope>
    <source>
        <strain evidence="1">LMG 1626</strain>
    </source>
</reference>
<accession>A0A967B8G3</accession>
<name>A0A967B8G3_9PROT</name>
<evidence type="ECO:0000313" key="1">
    <source>
        <dbReference type="EMBL" id="NHO55064.1"/>
    </source>
</evidence>
<gene>
    <name evidence="1" type="ORF">GOB87_14115</name>
</gene>
<proteinExistence type="predicted"/>
<organism evidence="1 2">
    <name type="scientific">Acetobacter estunensis</name>
    <dbReference type="NCBI Taxonomy" id="104097"/>
    <lineage>
        <taxon>Bacteria</taxon>
        <taxon>Pseudomonadati</taxon>
        <taxon>Pseudomonadota</taxon>
        <taxon>Alphaproteobacteria</taxon>
        <taxon>Acetobacterales</taxon>
        <taxon>Acetobacteraceae</taxon>
        <taxon>Acetobacter</taxon>
    </lineage>
</organism>